<keyword evidence="1" id="KW-0812">Transmembrane</keyword>
<feature type="signal peptide" evidence="2">
    <location>
        <begin position="1"/>
        <end position="17"/>
    </location>
</feature>
<dbReference type="OMA" id="NIRILWT"/>
<reference evidence="5" key="1">
    <citation type="submission" date="2016-04" db="UniProtKB">
        <authorList>
            <consortium name="WormBaseParasite"/>
        </authorList>
    </citation>
    <scope>IDENTIFICATION</scope>
</reference>
<dbReference type="Proteomes" id="UP000271162">
    <property type="component" value="Unassembled WGS sequence"/>
</dbReference>
<sequence length="359" mass="41535">MLFLLLRLLSVVQLASASNKEFSFGRLLESNQYLIISQLNCHTTFESRVEDGCPRAVFIPSKDYLSRVNCNFPVRVHLVRDPENKRPPRALYIGQDNHKKTIAFVEDIKEFTIYDYSYQLLYLVNGRQRENYRCTVLWLSNLFPDANDNPVLDKRHFADFPMHDNNRARFGWTEDPYNHVVYYATANGGVTTVYVLPMNRLLSAFQEGAHGEVFYFFDNTNRILMSMTSRVIFTHESEKDHTTVYIRSFANVSETATGVACRFLKDAENVDSLAQFSFVIVRDWDYCRLRDGPSANPSSCAREREQWLLKEGIVTSPVDWWLGVLLMSVIILVTVLISLVFQPLFYKAVSNFSCNKFDI</sequence>
<gene>
    <name evidence="3" type="ORF">NBR_LOCUS39</name>
</gene>
<keyword evidence="2" id="KW-0732">Signal</keyword>
<keyword evidence="1" id="KW-1133">Transmembrane helix</keyword>
<feature type="transmembrane region" description="Helical" evidence="1">
    <location>
        <begin position="320"/>
        <end position="341"/>
    </location>
</feature>
<dbReference type="WBParaSite" id="NBR_0000003801-mRNA-1">
    <property type="protein sequence ID" value="NBR_0000003801-mRNA-1"/>
    <property type="gene ID" value="NBR_0000003801"/>
</dbReference>
<evidence type="ECO:0000256" key="2">
    <source>
        <dbReference type="SAM" id="SignalP"/>
    </source>
</evidence>
<evidence type="ECO:0000313" key="3">
    <source>
        <dbReference type="EMBL" id="VDL61839.1"/>
    </source>
</evidence>
<evidence type="ECO:0000256" key="1">
    <source>
        <dbReference type="SAM" id="Phobius"/>
    </source>
</evidence>
<keyword evidence="1" id="KW-0472">Membrane</keyword>
<proteinExistence type="predicted"/>
<accession>A0A158QWF0</accession>
<keyword evidence="4" id="KW-1185">Reference proteome</keyword>
<protein>
    <submittedName>
        <fullName evidence="5">Envelope glycoprotein D</fullName>
    </submittedName>
</protein>
<evidence type="ECO:0000313" key="5">
    <source>
        <dbReference type="WBParaSite" id="NBR_0000003801-mRNA-1"/>
    </source>
</evidence>
<feature type="chain" id="PRO_5043135631" evidence="2">
    <location>
        <begin position="18"/>
        <end position="359"/>
    </location>
</feature>
<reference evidence="3 4" key="2">
    <citation type="submission" date="2018-11" db="EMBL/GenBank/DDBJ databases">
        <authorList>
            <consortium name="Pathogen Informatics"/>
        </authorList>
    </citation>
    <scope>NUCLEOTIDE SEQUENCE [LARGE SCALE GENOMIC DNA]</scope>
</reference>
<dbReference type="EMBL" id="UYSL01000007">
    <property type="protein sequence ID" value="VDL61839.1"/>
    <property type="molecule type" value="Genomic_DNA"/>
</dbReference>
<name>A0A158QWF0_NIPBR</name>
<evidence type="ECO:0000313" key="4">
    <source>
        <dbReference type="Proteomes" id="UP000271162"/>
    </source>
</evidence>
<dbReference type="AlphaFoldDB" id="A0A158QWF0"/>
<organism evidence="5">
    <name type="scientific">Nippostrongylus brasiliensis</name>
    <name type="common">Rat hookworm</name>
    <dbReference type="NCBI Taxonomy" id="27835"/>
    <lineage>
        <taxon>Eukaryota</taxon>
        <taxon>Metazoa</taxon>
        <taxon>Ecdysozoa</taxon>
        <taxon>Nematoda</taxon>
        <taxon>Chromadorea</taxon>
        <taxon>Rhabditida</taxon>
        <taxon>Rhabditina</taxon>
        <taxon>Rhabditomorpha</taxon>
        <taxon>Strongyloidea</taxon>
        <taxon>Heligmosomidae</taxon>
        <taxon>Nippostrongylus</taxon>
    </lineage>
</organism>